<comment type="caution">
    <text evidence="2">The sequence shown here is derived from an EMBL/GenBank/DDBJ whole genome shotgun (WGS) entry which is preliminary data.</text>
</comment>
<dbReference type="Proteomes" id="UP000598775">
    <property type="component" value="Unassembled WGS sequence"/>
</dbReference>
<dbReference type="PROSITE" id="PS50146">
    <property type="entry name" value="DAGK"/>
    <property type="match status" value="1"/>
</dbReference>
<reference evidence="2 3" key="1">
    <citation type="journal article" date="2014" name="Int. J. Syst. Evol. Microbiol.">
        <title>Complete genome sequence of Corynebacterium casei LMG S-19264T (=DSM 44701T), isolated from a smear-ripened cheese.</title>
        <authorList>
            <consortium name="US DOE Joint Genome Institute (JGI-PGF)"/>
            <person name="Walter F."/>
            <person name="Albersmeier A."/>
            <person name="Kalinowski J."/>
            <person name="Ruckert C."/>
        </authorList>
    </citation>
    <scope>NUCLEOTIDE SEQUENCE [LARGE SCALE GENOMIC DNA]</scope>
    <source>
        <strain evidence="2 3">CGMCC 1.12976</strain>
    </source>
</reference>
<name>A0A917EV19_9MICO</name>
<gene>
    <name evidence="2" type="ORF">GCM10011399_07480</name>
</gene>
<dbReference type="RefSeq" id="WP_188673813.1">
    <property type="nucleotide sequence ID" value="NZ_BMGP01000001.1"/>
</dbReference>
<dbReference type="SUPFAM" id="SSF111331">
    <property type="entry name" value="NAD kinase/diacylglycerol kinase-like"/>
    <property type="match status" value="1"/>
</dbReference>
<sequence length="123" mass="12685">MPATPPKVAAVVYNPIKVNIEVLRAHVEAEATSAGWGETVWLETTVEDGGQGMTTKALEQNVDMVFAAGGDGTIRAVAEGLQGSSTPMALLPSGTGNLLAVINRGRAARNNVTGQRPACAQSK</sequence>
<dbReference type="InterPro" id="IPR016064">
    <property type="entry name" value="NAD/diacylglycerol_kinase_sf"/>
</dbReference>
<dbReference type="InterPro" id="IPR001206">
    <property type="entry name" value="Diacylglycerol_kinase_cat_dom"/>
</dbReference>
<evidence type="ECO:0000259" key="1">
    <source>
        <dbReference type="PROSITE" id="PS50146"/>
    </source>
</evidence>
<organism evidence="2 3">
    <name type="scientific">Subtercola lobariae</name>
    <dbReference type="NCBI Taxonomy" id="1588641"/>
    <lineage>
        <taxon>Bacteria</taxon>
        <taxon>Bacillati</taxon>
        <taxon>Actinomycetota</taxon>
        <taxon>Actinomycetes</taxon>
        <taxon>Micrococcales</taxon>
        <taxon>Microbacteriaceae</taxon>
        <taxon>Subtercola</taxon>
    </lineage>
</organism>
<dbReference type="InterPro" id="IPR017438">
    <property type="entry name" value="ATP-NAD_kinase_N"/>
</dbReference>
<dbReference type="Pfam" id="PF00781">
    <property type="entry name" value="DAGK_cat"/>
    <property type="match status" value="1"/>
</dbReference>
<evidence type="ECO:0000313" key="2">
    <source>
        <dbReference type="EMBL" id="GGF16173.1"/>
    </source>
</evidence>
<dbReference type="Gene3D" id="3.40.50.10330">
    <property type="entry name" value="Probable inorganic polyphosphate/atp-NAD kinase, domain 1"/>
    <property type="match status" value="1"/>
</dbReference>
<proteinExistence type="predicted"/>
<evidence type="ECO:0000313" key="3">
    <source>
        <dbReference type="Proteomes" id="UP000598775"/>
    </source>
</evidence>
<dbReference type="AlphaFoldDB" id="A0A917EV19"/>
<accession>A0A917EV19</accession>
<keyword evidence="3" id="KW-1185">Reference proteome</keyword>
<feature type="domain" description="DAGKc" evidence="1">
    <location>
        <begin position="4"/>
        <end position="100"/>
    </location>
</feature>
<dbReference type="EMBL" id="BMGP01000001">
    <property type="protein sequence ID" value="GGF16173.1"/>
    <property type="molecule type" value="Genomic_DNA"/>
</dbReference>
<dbReference type="GO" id="GO:0016301">
    <property type="term" value="F:kinase activity"/>
    <property type="evidence" value="ECO:0007669"/>
    <property type="project" value="InterPro"/>
</dbReference>
<protein>
    <recommendedName>
        <fullName evidence="1">DAGKc domain-containing protein</fullName>
    </recommendedName>
</protein>